<feature type="region of interest" description="Disordered" evidence="1">
    <location>
        <begin position="309"/>
        <end position="396"/>
    </location>
</feature>
<feature type="compositionally biased region" description="Basic and acidic residues" evidence="1">
    <location>
        <begin position="578"/>
        <end position="609"/>
    </location>
</feature>
<feature type="compositionally biased region" description="Pro residues" evidence="1">
    <location>
        <begin position="350"/>
        <end position="363"/>
    </location>
</feature>
<evidence type="ECO:0000313" key="3">
    <source>
        <dbReference type="EMBL" id="OJJ60774.1"/>
    </source>
</evidence>
<accession>A0A1L9TMY0</accession>
<dbReference type="EMBL" id="KV878584">
    <property type="protein sequence ID" value="OJJ60774.1"/>
    <property type="molecule type" value="Genomic_DNA"/>
</dbReference>
<evidence type="ECO:0000313" key="4">
    <source>
        <dbReference type="Proteomes" id="UP000184356"/>
    </source>
</evidence>
<feature type="compositionally biased region" description="Acidic residues" evidence="1">
    <location>
        <begin position="242"/>
        <end position="266"/>
    </location>
</feature>
<dbReference type="Proteomes" id="UP000184356">
    <property type="component" value="Unassembled WGS sequence"/>
</dbReference>
<dbReference type="AlphaFoldDB" id="A0A1L9TMY0"/>
<feature type="compositionally biased region" description="Polar residues" evidence="1">
    <location>
        <begin position="698"/>
        <end position="742"/>
    </location>
</feature>
<feature type="compositionally biased region" description="Low complexity" evidence="1">
    <location>
        <begin position="327"/>
        <end position="345"/>
    </location>
</feature>
<feature type="compositionally biased region" description="Polar residues" evidence="1">
    <location>
        <begin position="230"/>
        <end position="240"/>
    </location>
</feature>
<feature type="transmembrane region" description="Helical" evidence="2">
    <location>
        <begin position="22"/>
        <end position="45"/>
    </location>
</feature>
<keyword evidence="2" id="KW-0472">Membrane</keyword>
<keyword evidence="4" id="KW-1185">Reference proteome</keyword>
<dbReference type="RefSeq" id="XP_040704580.1">
    <property type="nucleotide sequence ID" value="XM_040851824.1"/>
</dbReference>
<feature type="compositionally biased region" description="Polar residues" evidence="1">
    <location>
        <begin position="614"/>
        <end position="623"/>
    </location>
</feature>
<sequence length="787" mass="85584">MRNGYGSATTISYLDTPSAPSFILLIVSIISVKSSLQLFYITFFYRSSSFSPMWQPFPKFYIVRPDAKQVPLIPLDELPSWLQIGFLDWNDPNLYMFMIPSTTSVVPREGEYDVICQYCLNSVDNTLHRSASESGNDAASSICATHNRQKATKSPSAVDIAALVPQTVDNHKRLPGLSYIPGSDKFVPIPTSYPGPLLQQPPFDSALQRPIIGMCLLRVAEFMWGLVPTMSSQPPLTNGVPTEEEHEDEHEVAVEEESEEEEEDGEGNTLFPPPNTHVLGTSRPDPAGLETDELDSALENVRRQRELYWQSDSSEFERREPDEDDQQSQQSHQSQQALPGSQGPQGPAGPAGPPGPPGPPGPRGPRGIPCPASADGPSVSVSEQSDDEIPGRMVDVDGNPSELDLWMALIPLLSDCDPAHLQDTVASMLVGAYQKGLKDREAAQKRVLGIHHANAQLLPDHSSPPLSNQQILASTEGSWVTRGSRYEEGADVPDGQNLQLPLDESDDGGNTSEDSQKQQDSTDEDEDDSRTSNDGGDPRDPKDPEDPENPQDPPDPQNSSNHDDSQEPHDPPTQQDGGHGESDQKDSEGSHSARDSHACEGDSVLKDTHIPQPAKTSQSQGNYRLTPHVAARPSRGAIPHGHESGRLAPAPRSRTNWGTERRGTPYSTTSIQKKVSGIATGEDKNVSSPDIGGALAPSNRNSQKTSQGRTPKSKANTQKASVISQIKRNPTRVQENTQSGRVSRQGYVAKSVRFDLPSENDEIKVEGELEGVVLVQSNCRVPEKAKL</sequence>
<keyword evidence="2" id="KW-0812">Transmembrane</keyword>
<dbReference type="GeneID" id="63767897"/>
<keyword evidence="2" id="KW-1133">Transmembrane helix</keyword>
<reference evidence="4" key="1">
    <citation type="journal article" date="2017" name="Genome Biol.">
        <title>Comparative genomics reveals high biological diversity and specific adaptations in the industrially and medically important fungal genus Aspergillus.</title>
        <authorList>
            <person name="de Vries R.P."/>
            <person name="Riley R."/>
            <person name="Wiebenga A."/>
            <person name="Aguilar-Osorio G."/>
            <person name="Amillis S."/>
            <person name="Uchima C.A."/>
            <person name="Anderluh G."/>
            <person name="Asadollahi M."/>
            <person name="Askin M."/>
            <person name="Barry K."/>
            <person name="Battaglia E."/>
            <person name="Bayram O."/>
            <person name="Benocci T."/>
            <person name="Braus-Stromeyer S.A."/>
            <person name="Caldana C."/>
            <person name="Canovas D."/>
            <person name="Cerqueira G.C."/>
            <person name="Chen F."/>
            <person name="Chen W."/>
            <person name="Choi C."/>
            <person name="Clum A."/>
            <person name="Dos Santos R.A."/>
            <person name="Damasio A.R."/>
            <person name="Diallinas G."/>
            <person name="Emri T."/>
            <person name="Fekete E."/>
            <person name="Flipphi M."/>
            <person name="Freyberg S."/>
            <person name="Gallo A."/>
            <person name="Gournas C."/>
            <person name="Habgood R."/>
            <person name="Hainaut M."/>
            <person name="Harispe M.L."/>
            <person name="Henrissat B."/>
            <person name="Hilden K.S."/>
            <person name="Hope R."/>
            <person name="Hossain A."/>
            <person name="Karabika E."/>
            <person name="Karaffa L."/>
            <person name="Karanyi Z."/>
            <person name="Krasevec N."/>
            <person name="Kuo A."/>
            <person name="Kusch H."/>
            <person name="LaButti K."/>
            <person name="Lagendijk E.L."/>
            <person name="Lapidus A."/>
            <person name="Levasseur A."/>
            <person name="Lindquist E."/>
            <person name="Lipzen A."/>
            <person name="Logrieco A.F."/>
            <person name="MacCabe A."/>
            <person name="Maekelae M.R."/>
            <person name="Malavazi I."/>
            <person name="Melin P."/>
            <person name="Meyer V."/>
            <person name="Mielnichuk N."/>
            <person name="Miskei M."/>
            <person name="Molnar A.P."/>
            <person name="Mule G."/>
            <person name="Ngan C.Y."/>
            <person name="Orejas M."/>
            <person name="Orosz E."/>
            <person name="Ouedraogo J.P."/>
            <person name="Overkamp K.M."/>
            <person name="Park H.-S."/>
            <person name="Perrone G."/>
            <person name="Piumi F."/>
            <person name="Punt P.J."/>
            <person name="Ram A.F."/>
            <person name="Ramon A."/>
            <person name="Rauscher S."/>
            <person name="Record E."/>
            <person name="Riano-Pachon D.M."/>
            <person name="Robert V."/>
            <person name="Roehrig J."/>
            <person name="Ruller R."/>
            <person name="Salamov A."/>
            <person name="Salih N.S."/>
            <person name="Samson R.A."/>
            <person name="Sandor E."/>
            <person name="Sanguinetti M."/>
            <person name="Schuetze T."/>
            <person name="Sepcic K."/>
            <person name="Shelest E."/>
            <person name="Sherlock G."/>
            <person name="Sophianopoulou V."/>
            <person name="Squina F.M."/>
            <person name="Sun H."/>
            <person name="Susca A."/>
            <person name="Todd R.B."/>
            <person name="Tsang A."/>
            <person name="Unkles S.E."/>
            <person name="van de Wiele N."/>
            <person name="van Rossen-Uffink D."/>
            <person name="Oliveira J.V."/>
            <person name="Vesth T.C."/>
            <person name="Visser J."/>
            <person name="Yu J.-H."/>
            <person name="Zhou M."/>
            <person name="Andersen M.R."/>
            <person name="Archer D.B."/>
            <person name="Baker S.E."/>
            <person name="Benoit I."/>
            <person name="Brakhage A.A."/>
            <person name="Braus G.H."/>
            <person name="Fischer R."/>
            <person name="Frisvad J.C."/>
            <person name="Goldman G.H."/>
            <person name="Houbraken J."/>
            <person name="Oakley B."/>
            <person name="Pocsi I."/>
            <person name="Scazzocchio C."/>
            <person name="Seiboth B."/>
            <person name="vanKuyk P.A."/>
            <person name="Wortman J."/>
            <person name="Dyer P.S."/>
            <person name="Grigoriev I.V."/>
        </authorList>
    </citation>
    <scope>NUCLEOTIDE SEQUENCE [LARGE SCALE GENOMIC DNA]</scope>
    <source>
        <strain evidence="4">CBS 593.65</strain>
    </source>
</reference>
<organism evidence="3 4">
    <name type="scientific">Aspergillus sydowii CBS 593.65</name>
    <dbReference type="NCBI Taxonomy" id="1036612"/>
    <lineage>
        <taxon>Eukaryota</taxon>
        <taxon>Fungi</taxon>
        <taxon>Dikarya</taxon>
        <taxon>Ascomycota</taxon>
        <taxon>Pezizomycotina</taxon>
        <taxon>Eurotiomycetes</taxon>
        <taxon>Eurotiomycetidae</taxon>
        <taxon>Eurotiales</taxon>
        <taxon>Aspergillaceae</taxon>
        <taxon>Aspergillus</taxon>
        <taxon>Aspergillus subgen. Nidulantes</taxon>
    </lineage>
</organism>
<evidence type="ECO:0000256" key="2">
    <source>
        <dbReference type="SAM" id="Phobius"/>
    </source>
</evidence>
<protein>
    <submittedName>
        <fullName evidence="3">Uncharacterized protein</fullName>
    </submittedName>
</protein>
<name>A0A1L9TMY0_9EURO</name>
<feature type="region of interest" description="Disordered" evidence="1">
    <location>
        <begin position="230"/>
        <end position="290"/>
    </location>
</feature>
<proteinExistence type="predicted"/>
<gene>
    <name evidence="3" type="ORF">ASPSYDRAFT_87351</name>
</gene>
<feature type="region of interest" description="Disordered" evidence="1">
    <location>
        <begin position="486"/>
        <end position="744"/>
    </location>
</feature>
<dbReference type="VEuPathDB" id="FungiDB:ASPSYDRAFT_87351"/>
<feature type="compositionally biased region" description="Basic and acidic residues" evidence="1">
    <location>
        <begin position="561"/>
        <end position="570"/>
    </location>
</feature>
<dbReference type="OrthoDB" id="4185910at2759"/>
<evidence type="ECO:0000256" key="1">
    <source>
        <dbReference type="SAM" id="MobiDB-lite"/>
    </source>
</evidence>
<dbReference type="STRING" id="1036612.A0A1L9TMY0"/>